<name>F2N7U6_CORGP</name>
<dbReference type="InterPro" id="IPR011650">
    <property type="entry name" value="Peptidase_M20_dimer"/>
</dbReference>
<dbReference type="InterPro" id="IPR002933">
    <property type="entry name" value="Peptidase_M20"/>
</dbReference>
<dbReference type="EMBL" id="CP002628">
    <property type="protein sequence ID" value="AEB07055.1"/>
    <property type="molecule type" value="Genomic_DNA"/>
</dbReference>
<dbReference type="RefSeq" id="WP_013708798.1">
    <property type="nucleotide sequence ID" value="NC_015389.1"/>
</dbReference>
<proteinExistence type="predicted"/>
<evidence type="ECO:0000256" key="1">
    <source>
        <dbReference type="ARBA" id="ARBA00022723"/>
    </source>
</evidence>
<protein>
    <submittedName>
        <fullName evidence="4">Peptidase M20</fullName>
    </submittedName>
</protein>
<dbReference type="Gene3D" id="3.30.70.360">
    <property type="match status" value="1"/>
</dbReference>
<keyword evidence="1" id="KW-0479">Metal-binding</keyword>
<evidence type="ECO:0000256" key="2">
    <source>
        <dbReference type="ARBA" id="ARBA00022801"/>
    </source>
</evidence>
<dbReference type="HOGENOM" id="CLU_051308_0_0_11"/>
<gene>
    <name evidence="4" type="ordered locus">Corgl_0947</name>
</gene>
<dbReference type="eggNOG" id="COG0624">
    <property type="taxonomic scope" value="Bacteria"/>
</dbReference>
<evidence type="ECO:0000313" key="4">
    <source>
        <dbReference type="EMBL" id="AEB07055.1"/>
    </source>
</evidence>
<dbReference type="SUPFAM" id="SSF55031">
    <property type="entry name" value="Bacterial exopeptidase dimerisation domain"/>
    <property type="match status" value="1"/>
</dbReference>
<accession>F2N7U6</accession>
<dbReference type="PANTHER" id="PTHR43808">
    <property type="entry name" value="ACETYLORNITHINE DEACETYLASE"/>
    <property type="match status" value="1"/>
</dbReference>
<dbReference type="Gene3D" id="3.40.630.10">
    <property type="entry name" value="Zn peptidases"/>
    <property type="match status" value="1"/>
</dbReference>
<organism evidence="4 5">
    <name type="scientific">Coriobacterium glomerans (strain ATCC 49209 / DSM 20642 / JCM 10262 / PW2)</name>
    <dbReference type="NCBI Taxonomy" id="700015"/>
    <lineage>
        <taxon>Bacteria</taxon>
        <taxon>Bacillati</taxon>
        <taxon>Actinomycetota</taxon>
        <taxon>Coriobacteriia</taxon>
        <taxon>Coriobacteriales</taxon>
        <taxon>Coriobacteriaceae</taxon>
        <taxon>Coriobacterium</taxon>
    </lineage>
</organism>
<sequence length="377" mass="41398">MIKKSDIESFAAAHTEEAIALLEELGAIPAPSHHEELRAEFCRAWFERAGVENARIDKAKNVICRFNCDGCEDITVFMAHTDVVFDDRDPFTPVRDGSILHAPGIGDDTANLVNLMMGTRFLLEHRDQLHGGIMIVANSCEEGLGNLDGCREIFKTFGDRIRRFYSFDGYEAEITSEPVGSHRYRMVIRAEGGHSFGDFGMPSAIAQAAELVCRLYAIELPDEAKTTCNVGRIEGGTTVNSIAERCELLYEYRSSSASCLKQMRAAMRRVIDGIRAEGVDVEIELVGERPGAGNVDPAALRAWTDANIETMRPWVARDIEECAASTDANIPLSLGVLANTIGTIEGDLAHTREEWVDLTSIPRGIGLVCSLIARYLG</sequence>
<dbReference type="Proteomes" id="UP000006851">
    <property type="component" value="Chromosome"/>
</dbReference>
<feature type="domain" description="Peptidase M20 dimerisation" evidence="3">
    <location>
        <begin position="180"/>
        <end position="272"/>
    </location>
</feature>
<evidence type="ECO:0000313" key="5">
    <source>
        <dbReference type="Proteomes" id="UP000006851"/>
    </source>
</evidence>
<reference evidence="5" key="1">
    <citation type="journal article" date="2013" name="Stand. Genomic Sci.">
        <title>Complete genome sequence of Coriobacterium glomerans type strain (PW2(T)) from the midgut of Pyrrhocoris apterus L. (red soldier bug).</title>
        <authorList>
            <person name="Stackebrandt E."/>
            <person name="Zeytun A."/>
            <person name="Lapidus A."/>
            <person name="Nolan M."/>
            <person name="Lucas S."/>
            <person name="Hammon N."/>
            <person name="Deshpande S."/>
            <person name="Cheng J.F."/>
            <person name="Tapia R."/>
            <person name="Goodwin L.A."/>
            <person name="Pitluck S."/>
            <person name="Liolios K."/>
            <person name="Pagani I."/>
            <person name="Ivanova N."/>
            <person name="Mavromatis K."/>
            <person name="Mikhailova N."/>
            <person name="Huntemann M."/>
            <person name="Pati A."/>
            <person name="Chen A."/>
            <person name="Palaniappan K."/>
            <person name="Chang Y.J."/>
            <person name="Land M."/>
            <person name="Hauser L."/>
            <person name="Rohde M."/>
            <person name="Pukall R."/>
            <person name="Goker M."/>
            <person name="Detter J.C."/>
            <person name="Woyke T."/>
            <person name="Bristow J."/>
            <person name="Eisen J.A."/>
            <person name="Markowitz V."/>
            <person name="Hugenholtz P."/>
            <person name="Kyrpides N.C."/>
            <person name="Klenk H.P."/>
        </authorList>
    </citation>
    <scope>NUCLEOTIDE SEQUENCE</scope>
    <source>
        <strain evidence="5">ATCC 49209 / DSM 20642 / JCM 10262 / PW2</strain>
    </source>
</reference>
<dbReference type="Pfam" id="PF01546">
    <property type="entry name" value="Peptidase_M20"/>
    <property type="match status" value="1"/>
</dbReference>
<keyword evidence="5" id="KW-1185">Reference proteome</keyword>
<dbReference type="STRING" id="700015.Corgl_0947"/>
<dbReference type="SUPFAM" id="SSF53187">
    <property type="entry name" value="Zn-dependent exopeptidases"/>
    <property type="match status" value="1"/>
</dbReference>
<dbReference type="KEGG" id="cgo:Corgl_0947"/>
<dbReference type="InterPro" id="IPR050072">
    <property type="entry name" value="Peptidase_M20A"/>
</dbReference>
<dbReference type="GO" id="GO:0016787">
    <property type="term" value="F:hydrolase activity"/>
    <property type="evidence" value="ECO:0007669"/>
    <property type="project" value="UniProtKB-KW"/>
</dbReference>
<dbReference type="GO" id="GO:0046872">
    <property type="term" value="F:metal ion binding"/>
    <property type="evidence" value="ECO:0007669"/>
    <property type="project" value="UniProtKB-KW"/>
</dbReference>
<dbReference type="AlphaFoldDB" id="F2N7U6"/>
<keyword evidence="2" id="KW-0378">Hydrolase</keyword>
<dbReference type="InterPro" id="IPR036264">
    <property type="entry name" value="Bact_exopeptidase_dim_dom"/>
</dbReference>
<dbReference type="Pfam" id="PF07687">
    <property type="entry name" value="M20_dimer"/>
    <property type="match status" value="1"/>
</dbReference>
<dbReference type="PANTHER" id="PTHR43808:SF17">
    <property type="entry name" value="PEPTIDASE M20"/>
    <property type="match status" value="1"/>
</dbReference>
<evidence type="ECO:0000259" key="3">
    <source>
        <dbReference type="Pfam" id="PF07687"/>
    </source>
</evidence>